<comment type="caution">
    <text evidence="5">The sequence shown here is derived from an EMBL/GenBank/DDBJ whole genome shotgun (WGS) entry which is preliminary data.</text>
</comment>
<evidence type="ECO:0000256" key="1">
    <source>
        <dbReference type="ARBA" id="ARBA00038087"/>
    </source>
</evidence>
<sequence length="352" mass="36193">MSWPISTPSQIAARQIQDLRSALGLPDDAEVNEVTRALAGAWSGSAYELLLFQRVLADELMPDRATEWLPRHASIWDVPRRQPTKARGAALAEGAANLPLPAGIAVTSSKGQLYTTTASIALDAAGQGMVDLVAAEAGSAGNLPSGAVLTLVSPIAGLTGQALTVGSDGLTGGLDIEDIEDWRGRILDEIRNPAAGGTVTDYERWARQVVGASGLVAVYPEWGGLGTVGVIVALPGGGGVPSPAQIAEIEAVMAANRPVTAAVIVLPALLLPVNHTIALTPDTTTTRAAVTTALQAFYGLSRIGEAIPLSRIGEAISAAPGEDSHVLISPTAAITPTRRQLPVLGSITWVSP</sequence>
<dbReference type="RefSeq" id="WP_007004618.1">
    <property type="nucleotide sequence ID" value="NZ_GG770779.1"/>
</dbReference>
<evidence type="ECO:0000313" key="6">
    <source>
        <dbReference type="Proteomes" id="UP000005324"/>
    </source>
</evidence>
<protein>
    <submittedName>
        <fullName evidence="5">Baseplate J-like protein</fullName>
    </submittedName>
</protein>
<evidence type="ECO:0000259" key="3">
    <source>
        <dbReference type="Pfam" id="PF26078"/>
    </source>
</evidence>
<dbReference type="Pfam" id="PF04865">
    <property type="entry name" value="Baseplate_J"/>
    <property type="match status" value="1"/>
</dbReference>
<dbReference type="InterPro" id="IPR006949">
    <property type="entry name" value="Barrel_Baseplate_J-like"/>
</dbReference>
<proteinExistence type="inferred from homology"/>
<name>D5RM90_9PROT</name>
<feature type="domain" description="Baseplate J-like C-terminal" evidence="4">
    <location>
        <begin position="274"/>
        <end position="349"/>
    </location>
</feature>
<dbReference type="InterPro" id="IPR058531">
    <property type="entry name" value="Baseplate_J_M"/>
</dbReference>
<evidence type="ECO:0000313" key="5">
    <source>
        <dbReference type="EMBL" id="EFH11583.1"/>
    </source>
</evidence>
<dbReference type="Proteomes" id="UP000005324">
    <property type="component" value="Unassembled WGS sequence"/>
</dbReference>
<keyword evidence="6" id="KW-1185">Reference proteome</keyword>
<evidence type="ECO:0000259" key="2">
    <source>
        <dbReference type="Pfam" id="PF04865"/>
    </source>
</evidence>
<reference evidence="5 6" key="1">
    <citation type="submission" date="2010-04" db="EMBL/GenBank/DDBJ databases">
        <authorList>
            <person name="Qin X."/>
            <person name="Bachman B."/>
            <person name="Battles P."/>
            <person name="Bell A."/>
            <person name="Bess C."/>
            <person name="Bickham C."/>
            <person name="Chaboub L."/>
            <person name="Chen D."/>
            <person name="Coyle M."/>
            <person name="Deiros D.R."/>
            <person name="Dinh H."/>
            <person name="Forbes L."/>
            <person name="Fowler G."/>
            <person name="Francisco L."/>
            <person name="Fu Q."/>
            <person name="Gubbala S."/>
            <person name="Hale W."/>
            <person name="Han Y."/>
            <person name="Hemphill L."/>
            <person name="Highlander S.K."/>
            <person name="Hirani K."/>
            <person name="Hogues M."/>
            <person name="Jackson L."/>
            <person name="Jakkamsetti A."/>
            <person name="Javaid M."/>
            <person name="Jiang H."/>
            <person name="Korchina V."/>
            <person name="Kovar C."/>
            <person name="Lara F."/>
            <person name="Lee S."/>
            <person name="Mata R."/>
            <person name="Mathew T."/>
            <person name="Moen C."/>
            <person name="Morales K."/>
            <person name="Munidasa M."/>
            <person name="Nazareth L."/>
            <person name="Ngo R."/>
            <person name="Nguyen L."/>
            <person name="Okwuonu G."/>
            <person name="Ongeri F."/>
            <person name="Patil S."/>
            <person name="Petrosino J."/>
            <person name="Pham C."/>
            <person name="Pham P."/>
            <person name="Pu L.-L."/>
            <person name="Puazo M."/>
            <person name="Raj R."/>
            <person name="Reid J."/>
            <person name="Rouhana J."/>
            <person name="Saada N."/>
            <person name="Shang Y."/>
            <person name="Simmons D."/>
            <person name="Thornton R."/>
            <person name="Warren J."/>
            <person name="Weissenberger G."/>
            <person name="Zhang J."/>
            <person name="Zhang L."/>
            <person name="Zhou C."/>
            <person name="Zhu D."/>
            <person name="Muzny D."/>
            <person name="Worley K."/>
            <person name="Gibbs R."/>
        </authorList>
    </citation>
    <scope>NUCLEOTIDE SEQUENCE [LARGE SCALE GENOMIC DNA]</scope>
    <source>
        <strain evidence="5 6">ATCC 49957</strain>
    </source>
</reference>
<dbReference type="InterPro" id="IPR052399">
    <property type="entry name" value="Phage_Baseplate_Assmbl_Protein"/>
</dbReference>
<dbReference type="InterPro" id="IPR058530">
    <property type="entry name" value="Baseplate_J-like_C"/>
</dbReference>
<dbReference type="Pfam" id="PF26078">
    <property type="entry name" value="Baseplate_J_M"/>
    <property type="match status" value="1"/>
</dbReference>
<dbReference type="AlphaFoldDB" id="D5RM90"/>
<feature type="domain" description="Baseplate J-like central" evidence="3">
    <location>
        <begin position="195"/>
        <end position="266"/>
    </location>
</feature>
<dbReference type="HOGENOM" id="CLU_039609_1_1_5"/>
<gene>
    <name evidence="5" type="ORF">HMPREF0731_2201</name>
</gene>
<dbReference type="Pfam" id="PF26079">
    <property type="entry name" value="Baseplate_J_C"/>
    <property type="match status" value="1"/>
</dbReference>
<dbReference type="PANTHER" id="PTHR37829">
    <property type="entry name" value="PHAGE-LIKE ELEMENT PBSX PROTEIN XKDT"/>
    <property type="match status" value="1"/>
</dbReference>
<dbReference type="OrthoDB" id="7565172at2"/>
<evidence type="ECO:0000259" key="4">
    <source>
        <dbReference type="Pfam" id="PF26079"/>
    </source>
</evidence>
<dbReference type="EMBL" id="ADVL01000353">
    <property type="protein sequence ID" value="EFH11583.1"/>
    <property type="molecule type" value="Genomic_DNA"/>
</dbReference>
<comment type="similarity">
    <text evidence="1">Belongs to the Mu gp47/PBSX XkdT family.</text>
</comment>
<feature type="domain" description="Baseplate protein J-like barrel" evidence="2">
    <location>
        <begin position="94"/>
        <end position="160"/>
    </location>
</feature>
<accession>D5RM90</accession>
<dbReference type="PANTHER" id="PTHR37829:SF3">
    <property type="entry name" value="PROTEIN JAYE-RELATED"/>
    <property type="match status" value="1"/>
</dbReference>
<organism evidence="5 6">
    <name type="scientific">Pseudoroseomonas cervicalis ATCC 49957</name>
    <dbReference type="NCBI Taxonomy" id="525371"/>
    <lineage>
        <taxon>Bacteria</taxon>
        <taxon>Pseudomonadati</taxon>
        <taxon>Pseudomonadota</taxon>
        <taxon>Alphaproteobacteria</taxon>
        <taxon>Acetobacterales</taxon>
        <taxon>Roseomonadaceae</taxon>
        <taxon>Roseomonas</taxon>
    </lineage>
</organism>